<proteinExistence type="predicted"/>
<feature type="transmembrane region" description="Helical" evidence="1">
    <location>
        <begin position="411"/>
        <end position="430"/>
    </location>
</feature>
<dbReference type="AlphaFoldDB" id="A0AA37J0M4"/>
<evidence type="ECO:0008006" key="4">
    <source>
        <dbReference type="Google" id="ProtNLM"/>
    </source>
</evidence>
<protein>
    <recommendedName>
        <fullName evidence="4">DUF4173 domain-containing protein</fullName>
    </recommendedName>
</protein>
<feature type="transmembrane region" description="Helical" evidence="1">
    <location>
        <begin position="44"/>
        <end position="61"/>
    </location>
</feature>
<dbReference type="EMBL" id="BQKV01000059">
    <property type="protein sequence ID" value="GJN65076.1"/>
    <property type="molecule type" value="Genomic_DNA"/>
</dbReference>
<feature type="transmembrane region" description="Helical" evidence="1">
    <location>
        <begin position="249"/>
        <end position="268"/>
    </location>
</feature>
<sequence>MDARRNDAVCFQGASEAILSAGSGCKAQNYPEKVMFCPERGERAAALLCLGMGVLYARWVLEPPAVLCQQGQWILAAVLGCFFVCVEVSARLCRIACPRESWFWAAVFLSQSIGCGLFGNRELEFFPFLLSHLAAAQWALVRCGGAVSLPVGALLPLDLLRGWFGIPFSNFHRLFQALFWGVGKNLPKPKSKEIWWGLLGAVCALPLLGWAFTTLVAADAAFQQMTGSLESWLAQFSLPEILTDFLSPGWLFLELFFACWFYGLFYGAKHLKEKETRITERMVYDSFDKLRLIPRQTPTVALALLCGLYLIFFLSQINYLTAGFVGVLPQAYTAAEYARRGFFEMLQIAVVNLSVLAVAAKLCRTPLRQSRGLRVLGIALCTSNLLFAVIAFSKLWLYISRFGLTSLRVLAGYAIAVVAIWSALSIASMLHPFRAVVWGIRLAAVLFCLLCLCNIDHLVSLTQRQVEREYSESGITVIYTIRDETEV</sequence>
<name>A0AA37J0M4_9FIRM</name>
<dbReference type="RefSeq" id="WP_238317327.1">
    <property type="nucleotide sequence ID" value="NZ_BQKV01000059.1"/>
</dbReference>
<keyword evidence="3" id="KW-1185">Reference proteome</keyword>
<keyword evidence="1" id="KW-0472">Membrane</keyword>
<keyword evidence="1" id="KW-1133">Transmembrane helix</keyword>
<feature type="transmembrane region" description="Helical" evidence="1">
    <location>
        <begin position="194"/>
        <end position="218"/>
    </location>
</feature>
<keyword evidence="1" id="KW-0812">Transmembrane</keyword>
<evidence type="ECO:0000313" key="3">
    <source>
        <dbReference type="Proteomes" id="UP001055185"/>
    </source>
</evidence>
<organism evidence="2 3">
    <name type="scientific">Faecalibacterium gallinarum</name>
    <dbReference type="NCBI Taxonomy" id="2903556"/>
    <lineage>
        <taxon>Bacteria</taxon>
        <taxon>Bacillati</taxon>
        <taxon>Bacillota</taxon>
        <taxon>Clostridia</taxon>
        <taxon>Eubacteriales</taxon>
        <taxon>Oscillospiraceae</taxon>
        <taxon>Faecalibacterium</taxon>
    </lineage>
</organism>
<dbReference type="Proteomes" id="UP001055185">
    <property type="component" value="Unassembled WGS sequence"/>
</dbReference>
<comment type="caution">
    <text evidence="2">The sequence shown here is derived from an EMBL/GenBank/DDBJ whole genome shotgun (WGS) entry which is preliminary data.</text>
</comment>
<feature type="transmembrane region" description="Helical" evidence="1">
    <location>
        <begin position="299"/>
        <end position="322"/>
    </location>
</feature>
<feature type="transmembrane region" description="Helical" evidence="1">
    <location>
        <begin position="375"/>
        <end position="399"/>
    </location>
</feature>
<dbReference type="Pfam" id="PF13687">
    <property type="entry name" value="DUF4153"/>
    <property type="match status" value="1"/>
</dbReference>
<evidence type="ECO:0000313" key="2">
    <source>
        <dbReference type="EMBL" id="GJN65076.1"/>
    </source>
</evidence>
<feature type="transmembrane region" description="Helical" evidence="1">
    <location>
        <begin position="73"/>
        <end position="90"/>
    </location>
</feature>
<gene>
    <name evidence="2" type="ORF">JCM17207_17010</name>
</gene>
<accession>A0AA37J0M4</accession>
<reference evidence="2" key="1">
    <citation type="journal article" date="2022" name="Int. J. Syst. Evol. Microbiol.">
        <title>Genome-based, phenotypic and chemotaxonomic classification of Faecalibacterium strains: proposal of three novel species Faecalibacterium duncaniae sp. nov., Faecalibacterium hattorii sp. nov. and Faecalibacterium gallinarum sp. nov. .</title>
        <authorList>
            <person name="Sakamoto M."/>
            <person name="Sakurai N."/>
            <person name="Tanno H."/>
            <person name="Iino T."/>
            <person name="Ohkuma M."/>
            <person name="Endo A."/>
        </authorList>
    </citation>
    <scope>NUCLEOTIDE SEQUENCE</scope>
    <source>
        <strain evidence="2">JCM 17207</strain>
    </source>
</reference>
<feature type="transmembrane region" description="Helical" evidence="1">
    <location>
        <begin position="342"/>
        <end position="363"/>
    </location>
</feature>
<evidence type="ECO:0000256" key="1">
    <source>
        <dbReference type="SAM" id="Phobius"/>
    </source>
</evidence>
<dbReference type="InterPro" id="IPR025291">
    <property type="entry name" value="DUF4153"/>
</dbReference>
<feature type="transmembrane region" description="Helical" evidence="1">
    <location>
        <begin position="442"/>
        <end position="461"/>
    </location>
</feature>